<evidence type="ECO:0000313" key="3">
    <source>
        <dbReference type="Proteomes" id="UP000249218"/>
    </source>
</evidence>
<evidence type="ECO:0000256" key="1">
    <source>
        <dbReference type="SAM" id="SignalP"/>
    </source>
</evidence>
<accession>A0A2W1BMC6</accession>
<dbReference type="EMBL" id="KZ150071">
    <property type="protein sequence ID" value="PZC74026.1"/>
    <property type="molecule type" value="Genomic_DNA"/>
</dbReference>
<feature type="chain" id="PRO_5016142052" evidence="1">
    <location>
        <begin position="35"/>
        <end position="67"/>
    </location>
</feature>
<proteinExistence type="predicted"/>
<dbReference type="AlphaFoldDB" id="A0A2W1BMC6"/>
<protein>
    <submittedName>
        <fullName evidence="2">Uncharacterized protein</fullName>
    </submittedName>
</protein>
<feature type="signal peptide" evidence="1">
    <location>
        <begin position="1"/>
        <end position="34"/>
    </location>
</feature>
<name>A0A2W1BMC6_HELAM</name>
<evidence type="ECO:0000313" key="2">
    <source>
        <dbReference type="EMBL" id="PZC74026.1"/>
    </source>
</evidence>
<keyword evidence="3" id="KW-1185">Reference proteome</keyword>
<gene>
    <name evidence="2" type="primary">HaOG208395</name>
    <name evidence="2" type="ORF">B5X24_HaOG208395</name>
</gene>
<keyword evidence="1" id="KW-0732">Signal</keyword>
<dbReference type="Proteomes" id="UP000249218">
    <property type="component" value="Unassembled WGS sequence"/>
</dbReference>
<sequence length="67" mass="7694">MEYSAQKAFHSTMRILHFIIVILSVVLLASVGQARPPHRSHKQKRASFCMLKICTYMPMAHKVQGLR</sequence>
<reference evidence="2 3" key="1">
    <citation type="journal article" date="2017" name="BMC Biol.">
        <title>Genomic innovations, transcriptional plasticity and gene loss underlying the evolution and divergence of two highly polyphagous and invasive Helicoverpa pest species.</title>
        <authorList>
            <person name="Pearce S.L."/>
            <person name="Clarke D.F."/>
            <person name="East P.D."/>
            <person name="Elfekih S."/>
            <person name="Gordon K.H."/>
            <person name="Jermiin L.S."/>
            <person name="McGaughran A."/>
            <person name="Oakeshott J.G."/>
            <person name="Papanikolaou A."/>
            <person name="Perera O.P."/>
            <person name="Rane R.V."/>
            <person name="Richards S."/>
            <person name="Tay W.T."/>
            <person name="Walsh T.K."/>
            <person name="Anderson A."/>
            <person name="Anderson C.J."/>
            <person name="Asgari S."/>
            <person name="Board P.G."/>
            <person name="Bretschneider A."/>
            <person name="Campbell P.M."/>
            <person name="Chertemps T."/>
            <person name="Christeller J.T."/>
            <person name="Coppin C.W."/>
            <person name="Downes S.J."/>
            <person name="Duan G."/>
            <person name="Farnsworth C.A."/>
            <person name="Good R.T."/>
            <person name="Han L.B."/>
            <person name="Han Y.C."/>
            <person name="Hatje K."/>
            <person name="Horne I."/>
            <person name="Huang Y.P."/>
            <person name="Hughes D.S."/>
            <person name="Jacquin-Joly E."/>
            <person name="James W."/>
            <person name="Jhangiani S."/>
            <person name="Kollmar M."/>
            <person name="Kuwar S.S."/>
            <person name="Li S."/>
            <person name="Liu N.Y."/>
            <person name="Maibeche M.T."/>
            <person name="Miller J.R."/>
            <person name="Montagne N."/>
            <person name="Perry T."/>
            <person name="Qu J."/>
            <person name="Song S.V."/>
            <person name="Sutton G.G."/>
            <person name="Vogel H."/>
            <person name="Walenz B.P."/>
            <person name="Xu W."/>
            <person name="Zhang H.J."/>
            <person name="Zou Z."/>
            <person name="Batterham P."/>
            <person name="Edwards O.R."/>
            <person name="Feyereisen R."/>
            <person name="Gibbs R.A."/>
            <person name="Heckel D.G."/>
            <person name="McGrath A."/>
            <person name="Robin C."/>
            <person name="Scherer S.E."/>
            <person name="Worley K.C."/>
            <person name="Wu Y.D."/>
        </authorList>
    </citation>
    <scope>NUCLEOTIDE SEQUENCE [LARGE SCALE GENOMIC DNA]</scope>
    <source>
        <strain evidence="2">Harm_GR_Male_#8</strain>
        <tissue evidence="2">Whole organism</tissue>
    </source>
</reference>
<organism evidence="2 3">
    <name type="scientific">Helicoverpa armigera</name>
    <name type="common">Cotton bollworm</name>
    <name type="synonym">Heliothis armigera</name>
    <dbReference type="NCBI Taxonomy" id="29058"/>
    <lineage>
        <taxon>Eukaryota</taxon>
        <taxon>Metazoa</taxon>
        <taxon>Ecdysozoa</taxon>
        <taxon>Arthropoda</taxon>
        <taxon>Hexapoda</taxon>
        <taxon>Insecta</taxon>
        <taxon>Pterygota</taxon>
        <taxon>Neoptera</taxon>
        <taxon>Endopterygota</taxon>
        <taxon>Lepidoptera</taxon>
        <taxon>Glossata</taxon>
        <taxon>Ditrysia</taxon>
        <taxon>Noctuoidea</taxon>
        <taxon>Noctuidae</taxon>
        <taxon>Heliothinae</taxon>
        <taxon>Helicoverpa</taxon>
    </lineage>
</organism>